<feature type="compositionally biased region" description="Basic residues" evidence="1">
    <location>
        <begin position="54"/>
        <end position="63"/>
    </location>
</feature>
<gene>
    <name evidence="2" type="ORF">DSL92_07450</name>
</gene>
<accession>A0A3S0NWP4</accession>
<feature type="region of interest" description="Disordered" evidence="1">
    <location>
        <begin position="33"/>
        <end position="69"/>
    </location>
</feature>
<evidence type="ECO:0000313" key="2">
    <source>
        <dbReference type="EMBL" id="RUA22150.1"/>
    </source>
</evidence>
<comment type="caution">
    <text evidence="2">The sequence shown here is derived from an EMBL/GenBank/DDBJ whole genome shotgun (WGS) entry which is preliminary data.</text>
</comment>
<name>A0A3S0NWP4_9GAMM</name>
<organism evidence="2">
    <name type="scientific">Billgrantia gudaonensis</name>
    <dbReference type="NCBI Taxonomy" id="376427"/>
    <lineage>
        <taxon>Bacteria</taxon>
        <taxon>Pseudomonadati</taxon>
        <taxon>Pseudomonadota</taxon>
        <taxon>Gammaproteobacteria</taxon>
        <taxon>Oceanospirillales</taxon>
        <taxon>Halomonadaceae</taxon>
        <taxon>Billgrantia</taxon>
    </lineage>
</organism>
<proteinExistence type="predicted"/>
<dbReference type="AlphaFoldDB" id="A0A3S0NWP4"/>
<sequence>MVARGRQALVLVTGDRLDPQTIRVSATAFARPRRRPALPHSLTTNASTPGGCRQRPRAHHHRHPLGDLHPLARPGAIIVDERSTTLLLAAGRACYHAPRPGCGARPATRHPVAAG</sequence>
<dbReference type="EMBL" id="RXHI01000023">
    <property type="protein sequence ID" value="RUA22150.1"/>
    <property type="molecule type" value="Genomic_DNA"/>
</dbReference>
<protein>
    <submittedName>
        <fullName evidence="2">Uncharacterized protein</fullName>
    </submittedName>
</protein>
<evidence type="ECO:0000256" key="1">
    <source>
        <dbReference type="SAM" id="MobiDB-lite"/>
    </source>
</evidence>
<reference evidence="2" key="1">
    <citation type="submission" date="2018-12" db="EMBL/GenBank/DDBJ databases">
        <authorList>
            <person name="Jadhav K."/>
            <person name="Kushwaha B."/>
            <person name="Jadhav I."/>
        </authorList>
    </citation>
    <scope>NUCLEOTIDE SEQUENCE [LARGE SCALE GENOMIC DNA]</scope>
    <source>
        <strain evidence="2">SBS 10</strain>
    </source>
</reference>